<evidence type="ECO:0000313" key="2">
    <source>
        <dbReference type="EMBL" id="BCG24182.1"/>
    </source>
</evidence>
<dbReference type="EMBL" id="AP023189">
    <property type="protein sequence ID" value="BCG24182.1"/>
    <property type="molecule type" value="Genomic_DNA"/>
</dbReference>
<dbReference type="Proteomes" id="UP001054892">
    <property type="component" value="Unassembled WGS sequence"/>
</dbReference>
<reference evidence="2 4" key="1">
    <citation type="submission" date="2020-05" db="EMBL/GenBank/DDBJ databases">
        <title>Characterization of novel class B3 metallo-beta-lactamase from novel Pseudomonas species.</title>
        <authorList>
            <person name="Yamada K."/>
            <person name="Aoki K."/>
            <person name="Ishii Y."/>
        </authorList>
    </citation>
    <scope>NUCLEOTIDE SEQUENCE [LARGE SCALE GENOMIC DNA]</scope>
    <source>
        <strain evidence="2 4">TUM18999</strain>
        <strain evidence="3 5">TUM20286</strain>
    </source>
</reference>
<keyword evidence="5" id="KW-1185">Reference proteome</keyword>
<dbReference type="Proteomes" id="UP000509383">
    <property type="component" value="Chromosome"/>
</dbReference>
<dbReference type="PANTHER" id="PTHR43194:SF2">
    <property type="entry name" value="PEROXISOMAL MEMBRANE PROTEIN LPX1"/>
    <property type="match status" value="1"/>
</dbReference>
<dbReference type="RefSeq" id="WP_173178397.1">
    <property type="nucleotide sequence ID" value="NZ_AP023189.1"/>
</dbReference>
<dbReference type="AlphaFoldDB" id="A0A6J4E356"/>
<protein>
    <recommendedName>
        <fullName evidence="1">Serine aminopeptidase S33 domain-containing protein</fullName>
    </recommendedName>
</protein>
<evidence type="ECO:0000259" key="1">
    <source>
        <dbReference type="Pfam" id="PF12146"/>
    </source>
</evidence>
<dbReference type="PANTHER" id="PTHR43194">
    <property type="entry name" value="HYDROLASE ALPHA/BETA FOLD FAMILY"/>
    <property type="match status" value="1"/>
</dbReference>
<name>A0A6J4E356_9PSED</name>
<evidence type="ECO:0000313" key="3">
    <source>
        <dbReference type="EMBL" id="GJN55717.1"/>
    </source>
</evidence>
<dbReference type="SUPFAM" id="SSF53474">
    <property type="entry name" value="alpha/beta-Hydrolases"/>
    <property type="match status" value="1"/>
</dbReference>
<evidence type="ECO:0000313" key="4">
    <source>
        <dbReference type="Proteomes" id="UP000509383"/>
    </source>
</evidence>
<proteinExistence type="predicted"/>
<sequence>MNEAFPFAAGTFDCPVTLYPGQPGAPALVVLPAMGVAARKYEALAQVLVAAGCNVLVADWPGQATSLPRPDRRHDYGYRELVEDFVPTLLALAGRHFLGSRQVLLGHSLGGHVAALYAAANPDAEVTVVGVACGNIHYRHWRGRKRLMTPTVALAFNLMTAVLGYLPGPRIGFGGHEARRLIREWGRVAFTGDFRHVGLPLAAPGDVGVTSLFVTIEGDNFSPEASTLGLAALIQAPPRVQRLPSPRPPHENPHSAWLRAPGSVAEFVLGWLVERGVLIARHQASNRVG</sequence>
<gene>
    <name evidence="2" type="ORF">TUM18999_23730</name>
    <name evidence="3" type="ORF">TUM20286_54690</name>
</gene>
<dbReference type="PIRSF" id="PIRSF037442">
    <property type="entry name" value="UCP037442_abhydr"/>
    <property type="match status" value="1"/>
</dbReference>
<accession>A0A6J4E356</accession>
<dbReference type="InterPro" id="IPR017208">
    <property type="entry name" value="UCP037442_abhydr"/>
</dbReference>
<dbReference type="InterPro" id="IPR050228">
    <property type="entry name" value="Carboxylesterase_BioH"/>
</dbReference>
<dbReference type="Pfam" id="PF12146">
    <property type="entry name" value="Hydrolase_4"/>
    <property type="match status" value="1"/>
</dbReference>
<dbReference type="InterPro" id="IPR029058">
    <property type="entry name" value="AB_hydrolase_fold"/>
</dbReference>
<feature type="domain" description="Serine aminopeptidase S33" evidence="1">
    <location>
        <begin position="27"/>
        <end position="129"/>
    </location>
</feature>
<dbReference type="KEGG" id="ptw:TUM18999_23730"/>
<evidence type="ECO:0000313" key="5">
    <source>
        <dbReference type="Proteomes" id="UP001054892"/>
    </source>
</evidence>
<organism evidence="2 4">
    <name type="scientific">Pseudomonas tohonis</name>
    <dbReference type="NCBI Taxonomy" id="2725477"/>
    <lineage>
        <taxon>Bacteria</taxon>
        <taxon>Pseudomonadati</taxon>
        <taxon>Pseudomonadota</taxon>
        <taxon>Gammaproteobacteria</taxon>
        <taxon>Pseudomonadales</taxon>
        <taxon>Pseudomonadaceae</taxon>
        <taxon>Pseudomonas</taxon>
    </lineage>
</organism>
<dbReference type="InterPro" id="IPR022742">
    <property type="entry name" value="Hydrolase_4"/>
</dbReference>
<dbReference type="Gene3D" id="3.40.50.1820">
    <property type="entry name" value="alpha/beta hydrolase"/>
    <property type="match status" value="1"/>
</dbReference>
<dbReference type="EMBL" id="BQKM01000020">
    <property type="protein sequence ID" value="GJN55717.1"/>
    <property type="molecule type" value="Genomic_DNA"/>
</dbReference>